<comment type="caution">
    <text evidence="2">The sequence shown here is derived from an EMBL/GenBank/DDBJ whole genome shotgun (WGS) entry which is preliminary data.</text>
</comment>
<evidence type="ECO:0000256" key="1">
    <source>
        <dbReference type="SAM" id="MobiDB-lite"/>
    </source>
</evidence>
<feature type="compositionally biased region" description="Basic and acidic residues" evidence="1">
    <location>
        <begin position="51"/>
        <end position="62"/>
    </location>
</feature>
<sequence>MPGTCTPTPNSRLPATPGTGNNFEIEKRVRPSLRVRYLITGKSIDPFPRLRSFDGSKERVLDNPRGGVANI</sequence>
<organism evidence="2 3">
    <name type="scientific">Trichonephila clavata</name>
    <name type="common">Joro spider</name>
    <name type="synonym">Nephila clavata</name>
    <dbReference type="NCBI Taxonomy" id="2740835"/>
    <lineage>
        <taxon>Eukaryota</taxon>
        <taxon>Metazoa</taxon>
        <taxon>Ecdysozoa</taxon>
        <taxon>Arthropoda</taxon>
        <taxon>Chelicerata</taxon>
        <taxon>Arachnida</taxon>
        <taxon>Araneae</taxon>
        <taxon>Araneomorphae</taxon>
        <taxon>Entelegynae</taxon>
        <taxon>Araneoidea</taxon>
        <taxon>Nephilidae</taxon>
        <taxon>Trichonephila</taxon>
    </lineage>
</organism>
<feature type="region of interest" description="Disordered" evidence="1">
    <location>
        <begin position="49"/>
        <end position="71"/>
    </location>
</feature>
<gene>
    <name evidence="2" type="ORF">TNCT_625041</name>
</gene>
<name>A0A8X6HTX1_TRICU</name>
<evidence type="ECO:0000313" key="2">
    <source>
        <dbReference type="EMBL" id="GFR29803.1"/>
    </source>
</evidence>
<feature type="compositionally biased region" description="Polar residues" evidence="1">
    <location>
        <begin position="1"/>
        <end position="22"/>
    </location>
</feature>
<reference evidence="2" key="1">
    <citation type="submission" date="2020-07" db="EMBL/GenBank/DDBJ databases">
        <title>Multicomponent nature underlies the extraordinary mechanical properties of spider dragline silk.</title>
        <authorList>
            <person name="Kono N."/>
            <person name="Nakamura H."/>
            <person name="Mori M."/>
            <person name="Yoshida Y."/>
            <person name="Ohtoshi R."/>
            <person name="Malay A.D."/>
            <person name="Moran D.A.P."/>
            <person name="Tomita M."/>
            <person name="Numata K."/>
            <person name="Arakawa K."/>
        </authorList>
    </citation>
    <scope>NUCLEOTIDE SEQUENCE</scope>
</reference>
<proteinExistence type="predicted"/>
<accession>A0A8X6HTX1</accession>
<dbReference type="EMBL" id="BMAO01029159">
    <property type="protein sequence ID" value="GFR29803.1"/>
    <property type="molecule type" value="Genomic_DNA"/>
</dbReference>
<dbReference type="Proteomes" id="UP000887116">
    <property type="component" value="Unassembled WGS sequence"/>
</dbReference>
<evidence type="ECO:0000313" key="3">
    <source>
        <dbReference type="Proteomes" id="UP000887116"/>
    </source>
</evidence>
<protein>
    <submittedName>
        <fullName evidence="2">Uncharacterized protein</fullName>
    </submittedName>
</protein>
<keyword evidence="3" id="KW-1185">Reference proteome</keyword>
<feature type="region of interest" description="Disordered" evidence="1">
    <location>
        <begin position="1"/>
        <end position="25"/>
    </location>
</feature>
<dbReference type="AlphaFoldDB" id="A0A8X6HTX1"/>